<dbReference type="Gramene" id="Bo4g029880.1">
    <property type="protein sequence ID" value="Bo4g029880.1"/>
    <property type="gene ID" value="Bo4g029880"/>
</dbReference>
<proteinExistence type="predicted"/>
<feature type="region of interest" description="Disordered" evidence="1">
    <location>
        <begin position="50"/>
        <end position="108"/>
    </location>
</feature>
<sequence length="108" mass="12773">MVIFNKIYNPSSISIQFDSRRRGFRHTFLGSEINHHGVLDANGRVTAIRQRTSYPQRRPFLSSQRMDTHRASPNRQKKLPQRPNRRSHPRLPLHEASSHALQLNRHRF</sequence>
<reference evidence="2" key="2">
    <citation type="submission" date="2015-03" db="UniProtKB">
        <authorList>
            <consortium name="EnsemblPlants"/>
        </authorList>
    </citation>
    <scope>IDENTIFICATION</scope>
</reference>
<dbReference type="HOGENOM" id="CLU_2200596_0_0_1"/>
<feature type="compositionally biased region" description="Basic residues" evidence="1">
    <location>
        <begin position="75"/>
        <end position="91"/>
    </location>
</feature>
<evidence type="ECO:0000313" key="3">
    <source>
        <dbReference type="Proteomes" id="UP000032141"/>
    </source>
</evidence>
<dbReference type="AlphaFoldDB" id="A0A0D3BR12"/>
<protein>
    <submittedName>
        <fullName evidence="2">Uncharacterized protein</fullName>
    </submittedName>
</protein>
<name>A0A0D3BR12_BRAOL</name>
<evidence type="ECO:0000256" key="1">
    <source>
        <dbReference type="SAM" id="MobiDB-lite"/>
    </source>
</evidence>
<reference evidence="2 3" key="1">
    <citation type="journal article" date="2014" name="Genome Biol.">
        <title>Transcriptome and methylome profiling reveals relics of genome dominance in the mesopolyploid Brassica oleracea.</title>
        <authorList>
            <person name="Parkin I.A."/>
            <person name="Koh C."/>
            <person name="Tang H."/>
            <person name="Robinson S.J."/>
            <person name="Kagale S."/>
            <person name="Clarke W.E."/>
            <person name="Town C.D."/>
            <person name="Nixon J."/>
            <person name="Krishnakumar V."/>
            <person name="Bidwell S.L."/>
            <person name="Denoeud F."/>
            <person name="Belcram H."/>
            <person name="Links M.G."/>
            <person name="Just J."/>
            <person name="Clarke C."/>
            <person name="Bender T."/>
            <person name="Huebert T."/>
            <person name="Mason A.S."/>
            <person name="Pires J.C."/>
            <person name="Barker G."/>
            <person name="Moore J."/>
            <person name="Walley P.G."/>
            <person name="Manoli S."/>
            <person name="Batley J."/>
            <person name="Edwards D."/>
            <person name="Nelson M.N."/>
            <person name="Wang X."/>
            <person name="Paterson A.H."/>
            <person name="King G."/>
            <person name="Bancroft I."/>
            <person name="Chalhoub B."/>
            <person name="Sharpe A.G."/>
        </authorList>
    </citation>
    <scope>NUCLEOTIDE SEQUENCE</scope>
    <source>
        <strain evidence="2 3">cv. TO1000</strain>
    </source>
</reference>
<organism evidence="2 3">
    <name type="scientific">Brassica oleracea var. oleracea</name>
    <dbReference type="NCBI Taxonomy" id="109376"/>
    <lineage>
        <taxon>Eukaryota</taxon>
        <taxon>Viridiplantae</taxon>
        <taxon>Streptophyta</taxon>
        <taxon>Embryophyta</taxon>
        <taxon>Tracheophyta</taxon>
        <taxon>Spermatophyta</taxon>
        <taxon>Magnoliopsida</taxon>
        <taxon>eudicotyledons</taxon>
        <taxon>Gunneridae</taxon>
        <taxon>Pentapetalae</taxon>
        <taxon>rosids</taxon>
        <taxon>malvids</taxon>
        <taxon>Brassicales</taxon>
        <taxon>Brassicaceae</taxon>
        <taxon>Brassiceae</taxon>
        <taxon>Brassica</taxon>
    </lineage>
</organism>
<feature type="compositionally biased region" description="Polar residues" evidence="1">
    <location>
        <begin position="50"/>
        <end position="65"/>
    </location>
</feature>
<dbReference type="EnsemblPlants" id="Bo4g029880.1">
    <property type="protein sequence ID" value="Bo4g029880.1"/>
    <property type="gene ID" value="Bo4g029880"/>
</dbReference>
<evidence type="ECO:0000313" key="2">
    <source>
        <dbReference type="EnsemblPlants" id="Bo4g029880.1"/>
    </source>
</evidence>
<accession>A0A0D3BR12</accession>
<dbReference type="Proteomes" id="UP000032141">
    <property type="component" value="Chromosome C4"/>
</dbReference>
<keyword evidence="3" id="KW-1185">Reference proteome</keyword>